<dbReference type="EMBL" id="FMJC01000001">
    <property type="protein sequence ID" value="SCM70183.1"/>
    <property type="molecule type" value="Genomic_DNA"/>
</dbReference>
<feature type="coiled-coil region" evidence="1">
    <location>
        <begin position="41"/>
        <end position="68"/>
    </location>
</feature>
<reference evidence="2" key="1">
    <citation type="submission" date="2016-08" db="EMBL/GenBank/DDBJ databases">
        <authorList>
            <person name="Seilhamer J.J."/>
        </authorList>
    </citation>
    <scope>NUCLEOTIDE SEQUENCE</scope>
    <source>
        <strain evidence="2">86-1</strain>
    </source>
</reference>
<proteinExistence type="predicted"/>
<protein>
    <submittedName>
        <fullName evidence="2">Uncharacterized protein</fullName>
    </submittedName>
</protein>
<evidence type="ECO:0000256" key="1">
    <source>
        <dbReference type="SAM" id="Coils"/>
    </source>
</evidence>
<gene>
    <name evidence="2" type="ORF">KL86DES1_10239</name>
</gene>
<evidence type="ECO:0000313" key="2">
    <source>
        <dbReference type="EMBL" id="SCM70183.1"/>
    </source>
</evidence>
<name>A0A212KY36_9BACT</name>
<sequence length="84" mass="9826">MSTLQIRLKNCIQTILELEPDMRAGVWGRYFDMELNSLKDYLAQVDQMKLAEEDVRRLENATATFLAELKLSRKGKPQNKRLLQ</sequence>
<accession>A0A212KY36</accession>
<organism evidence="2">
    <name type="scientific">uncultured Desulfovibrio sp</name>
    <dbReference type="NCBI Taxonomy" id="167968"/>
    <lineage>
        <taxon>Bacteria</taxon>
        <taxon>Pseudomonadati</taxon>
        <taxon>Thermodesulfobacteriota</taxon>
        <taxon>Desulfovibrionia</taxon>
        <taxon>Desulfovibrionales</taxon>
        <taxon>Desulfovibrionaceae</taxon>
        <taxon>Desulfovibrio</taxon>
        <taxon>environmental samples</taxon>
    </lineage>
</organism>
<keyword evidence="1" id="KW-0175">Coiled coil</keyword>
<dbReference type="RefSeq" id="WP_179981634.1">
    <property type="nucleotide sequence ID" value="NZ_LT608333.1"/>
</dbReference>
<dbReference type="AlphaFoldDB" id="A0A212KY36"/>